<dbReference type="PROSITE" id="PS00409">
    <property type="entry name" value="PROKAR_NTER_METHYL"/>
    <property type="match status" value="1"/>
</dbReference>
<dbReference type="NCBIfam" id="TIGR02532">
    <property type="entry name" value="IV_pilin_GFxxxE"/>
    <property type="match status" value="1"/>
</dbReference>
<name>A0ABW4E5X9_9LACO</name>
<dbReference type="Gene3D" id="3.30.700.10">
    <property type="entry name" value="Glycoprotein, Type 4 Pilin"/>
    <property type="match status" value="1"/>
</dbReference>
<gene>
    <name evidence="4" type="ORF">ACFQ5J_01150</name>
</gene>
<reference evidence="5" key="1">
    <citation type="journal article" date="2019" name="Int. J. Syst. Evol. Microbiol.">
        <title>The Global Catalogue of Microorganisms (GCM) 10K type strain sequencing project: providing services to taxonomists for standard genome sequencing and annotation.</title>
        <authorList>
            <consortium name="The Broad Institute Genomics Platform"/>
            <consortium name="The Broad Institute Genome Sequencing Center for Infectious Disease"/>
            <person name="Wu L."/>
            <person name="Ma J."/>
        </authorList>
    </citation>
    <scope>NUCLEOTIDE SEQUENCE [LARGE SCALE GENOMIC DNA]</scope>
    <source>
        <strain evidence="5">CCM 8903</strain>
    </source>
</reference>
<dbReference type="SUPFAM" id="SSF54523">
    <property type="entry name" value="Pili subunits"/>
    <property type="match status" value="1"/>
</dbReference>
<dbReference type="Pfam" id="PF07963">
    <property type="entry name" value="N_methyl"/>
    <property type="match status" value="1"/>
</dbReference>
<evidence type="ECO:0000313" key="4">
    <source>
        <dbReference type="EMBL" id="MFD1483855.1"/>
    </source>
</evidence>
<dbReference type="Proteomes" id="UP001597252">
    <property type="component" value="Unassembled WGS sequence"/>
</dbReference>
<sequence length="106" mass="11625">MRKKRQKGFTLIEVLAALGIIIVLTLALVVTIRGQLERADRQNLEAAMATMNMQISVAYDQPGREQIDFTSPSAMAKAGILSSAQLEQAARLKLSLNESPPQFVLK</sequence>
<protein>
    <submittedName>
        <fullName evidence="4">Type II secretion system protein</fullName>
    </submittedName>
</protein>
<comment type="subcellular location">
    <subcellularLocation>
        <location evidence="1">Cell surface</location>
    </subcellularLocation>
</comment>
<evidence type="ECO:0000313" key="5">
    <source>
        <dbReference type="Proteomes" id="UP001597252"/>
    </source>
</evidence>
<dbReference type="EMBL" id="JBHTON010000003">
    <property type="protein sequence ID" value="MFD1483855.1"/>
    <property type="molecule type" value="Genomic_DNA"/>
</dbReference>
<keyword evidence="2" id="KW-0178">Competence</keyword>
<evidence type="ECO:0000256" key="2">
    <source>
        <dbReference type="ARBA" id="ARBA00023287"/>
    </source>
</evidence>
<keyword evidence="3" id="KW-1133">Transmembrane helix</keyword>
<evidence type="ECO:0000256" key="1">
    <source>
        <dbReference type="ARBA" id="ARBA00004241"/>
    </source>
</evidence>
<keyword evidence="5" id="KW-1185">Reference proteome</keyword>
<accession>A0ABW4E5X9</accession>
<keyword evidence="3" id="KW-0812">Transmembrane</keyword>
<evidence type="ECO:0000256" key="3">
    <source>
        <dbReference type="SAM" id="Phobius"/>
    </source>
</evidence>
<comment type="caution">
    <text evidence="4">The sequence shown here is derived from an EMBL/GenBank/DDBJ whole genome shotgun (WGS) entry which is preliminary data.</text>
</comment>
<dbReference type="RefSeq" id="WP_125748822.1">
    <property type="nucleotide sequence ID" value="NZ_JBHTON010000003.1"/>
</dbReference>
<proteinExistence type="predicted"/>
<organism evidence="4 5">
    <name type="scientific">Lacticaseibacillus baoqingensis</name>
    <dbReference type="NCBI Taxonomy" id="2486013"/>
    <lineage>
        <taxon>Bacteria</taxon>
        <taxon>Bacillati</taxon>
        <taxon>Bacillota</taxon>
        <taxon>Bacilli</taxon>
        <taxon>Lactobacillales</taxon>
        <taxon>Lactobacillaceae</taxon>
        <taxon>Lacticaseibacillus</taxon>
    </lineage>
</organism>
<dbReference type="InterPro" id="IPR045584">
    <property type="entry name" value="Pilin-like"/>
</dbReference>
<feature type="transmembrane region" description="Helical" evidence="3">
    <location>
        <begin position="12"/>
        <end position="32"/>
    </location>
</feature>
<keyword evidence="3" id="KW-0472">Membrane</keyword>
<dbReference type="InterPro" id="IPR012902">
    <property type="entry name" value="N_methyl_site"/>
</dbReference>